<name>A0AAV4SWJ6_9ARAC</name>
<accession>A0AAV4SWJ6</accession>
<reference evidence="1 2" key="1">
    <citation type="submission" date="2021-06" db="EMBL/GenBank/DDBJ databases">
        <title>Caerostris darwini draft genome.</title>
        <authorList>
            <person name="Kono N."/>
            <person name="Arakawa K."/>
        </authorList>
    </citation>
    <scope>NUCLEOTIDE SEQUENCE [LARGE SCALE GENOMIC DNA]</scope>
</reference>
<proteinExistence type="predicted"/>
<comment type="caution">
    <text evidence="1">The sequence shown here is derived from an EMBL/GenBank/DDBJ whole genome shotgun (WGS) entry which is preliminary data.</text>
</comment>
<sequence>MKSLIIIPENMLQHSVAEVKIMDDSDKKLDHKMGWLDHKNFYPSLLSITKKFTCKTMNWTIWQEKTGNKRKYLKSGREPKVQYGWCDEIYLQDQKKKHYKKIEAPYKQVLTM</sequence>
<dbReference type="Proteomes" id="UP001054837">
    <property type="component" value="Unassembled WGS sequence"/>
</dbReference>
<dbReference type="AlphaFoldDB" id="A0AAV4SWJ6"/>
<gene>
    <name evidence="1" type="ORF">CDAR_396431</name>
</gene>
<dbReference type="EMBL" id="BPLQ01008681">
    <property type="protein sequence ID" value="GIY38843.1"/>
    <property type="molecule type" value="Genomic_DNA"/>
</dbReference>
<evidence type="ECO:0000313" key="2">
    <source>
        <dbReference type="Proteomes" id="UP001054837"/>
    </source>
</evidence>
<evidence type="ECO:0008006" key="3">
    <source>
        <dbReference type="Google" id="ProtNLM"/>
    </source>
</evidence>
<keyword evidence="2" id="KW-1185">Reference proteome</keyword>
<organism evidence="1 2">
    <name type="scientific">Caerostris darwini</name>
    <dbReference type="NCBI Taxonomy" id="1538125"/>
    <lineage>
        <taxon>Eukaryota</taxon>
        <taxon>Metazoa</taxon>
        <taxon>Ecdysozoa</taxon>
        <taxon>Arthropoda</taxon>
        <taxon>Chelicerata</taxon>
        <taxon>Arachnida</taxon>
        <taxon>Araneae</taxon>
        <taxon>Araneomorphae</taxon>
        <taxon>Entelegynae</taxon>
        <taxon>Araneoidea</taxon>
        <taxon>Araneidae</taxon>
        <taxon>Caerostris</taxon>
    </lineage>
</organism>
<protein>
    <recommendedName>
        <fullName evidence="3">DNA-directed DNA polymerase</fullName>
    </recommendedName>
</protein>
<evidence type="ECO:0000313" key="1">
    <source>
        <dbReference type="EMBL" id="GIY38843.1"/>
    </source>
</evidence>